<evidence type="ECO:0000313" key="2">
    <source>
        <dbReference type="Proteomes" id="UP001148838"/>
    </source>
</evidence>
<dbReference type="Proteomes" id="UP001148838">
    <property type="component" value="Unassembled WGS sequence"/>
</dbReference>
<gene>
    <name evidence="1" type="ORF">ANN_17462</name>
</gene>
<organism evidence="1 2">
    <name type="scientific">Periplaneta americana</name>
    <name type="common">American cockroach</name>
    <name type="synonym">Blatta americana</name>
    <dbReference type="NCBI Taxonomy" id="6978"/>
    <lineage>
        <taxon>Eukaryota</taxon>
        <taxon>Metazoa</taxon>
        <taxon>Ecdysozoa</taxon>
        <taxon>Arthropoda</taxon>
        <taxon>Hexapoda</taxon>
        <taxon>Insecta</taxon>
        <taxon>Pterygota</taxon>
        <taxon>Neoptera</taxon>
        <taxon>Polyneoptera</taxon>
        <taxon>Dictyoptera</taxon>
        <taxon>Blattodea</taxon>
        <taxon>Blattoidea</taxon>
        <taxon>Blattidae</taxon>
        <taxon>Blattinae</taxon>
        <taxon>Periplaneta</taxon>
    </lineage>
</organism>
<protein>
    <submittedName>
        <fullName evidence="1">Uncharacterized protein</fullName>
    </submittedName>
</protein>
<sequence>MVSRIFSYKSKFVLMMNDLEDDDFSHLLNIQDHLESYPKTLLEKDTYITEIDTVLNELEARFSEFQNVQDIVQVKSDLNVKKIAALFSKIFGISKLN</sequence>
<comment type="caution">
    <text evidence="1">The sequence shown here is derived from an EMBL/GenBank/DDBJ whole genome shotgun (WGS) entry which is preliminary data.</text>
</comment>
<accession>A0ABQ8ST29</accession>
<proteinExistence type="predicted"/>
<evidence type="ECO:0000313" key="1">
    <source>
        <dbReference type="EMBL" id="KAJ4437324.1"/>
    </source>
</evidence>
<dbReference type="EMBL" id="JAJSOF020000021">
    <property type="protein sequence ID" value="KAJ4437324.1"/>
    <property type="molecule type" value="Genomic_DNA"/>
</dbReference>
<reference evidence="1 2" key="1">
    <citation type="journal article" date="2022" name="Allergy">
        <title>Genome assembly and annotation of Periplaneta americana reveal a comprehensive cockroach allergen profile.</title>
        <authorList>
            <person name="Wang L."/>
            <person name="Xiong Q."/>
            <person name="Saelim N."/>
            <person name="Wang L."/>
            <person name="Nong W."/>
            <person name="Wan A.T."/>
            <person name="Shi M."/>
            <person name="Liu X."/>
            <person name="Cao Q."/>
            <person name="Hui J.H.L."/>
            <person name="Sookrung N."/>
            <person name="Leung T.F."/>
            <person name="Tungtrongchitr A."/>
            <person name="Tsui S.K.W."/>
        </authorList>
    </citation>
    <scope>NUCLEOTIDE SEQUENCE [LARGE SCALE GENOMIC DNA]</scope>
    <source>
        <strain evidence="1">PWHHKU_190912</strain>
    </source>
</reference>
<name>A0ABQ8ST29_PERAM</name>
<keyword evidence="2" id="KW-1185">Reference proteome</keyword>